<keyword evidence="4 6" id="KW-1133">Transmembrane helix</keyword>
<dbReference type="PANTHER" id="PTHR16172">
    <property type="entry name" value="MAJOR FACILITATOR SUPERFAMILY DOMAIN-CONTAINING PROTEIN 6-LIKE"/>
    <property type="match status" value="1"/>
</dbReference>
<comment type="caution">
    <text evidence="8">The sequence shown here is derived from an EMBL/GenBank/DDBJ whole genome shotgun (WGS) entry which is preliminary data.</text>
</comment>
<dbReference type="CDD" id="cd17335">
    <property type="entry name" value="MFS_MFSD6"/>
    <property type="match status" value="1"/>
</dbReference>
<feature type="transmembrane region" description="Helical" evidence="6">
    <location>
        <begin position="110"/>
        <end position="129"/>
    </location>
</feature>
<dbReference type="InterPro" id="IPR036259">
    <property type="entry name" value="MFS_trans_sf"/>
</dbReference>
<dbReference type="InterPro" id="IPR020846">
    <property type="entry name" value="MFS_dom"/>
</dbReference>
<evidence type="ECO:0000256" key="3">
    <source>
        <dbReference type="ARBA" id="ARBA00022692"/>
    </source>
</evidence>
<dbReference type="EMBL" id="BPLQ01013825">
    <property type="protein sequence ID" value="GIY75122.1"/>
    <property type="molecule type" value="Genomic_DNA"/>
</dbReference>
<dbReference type="Pfam" id="PF12832">
    <property type="entry name" value="MFS_1_like"/>
    <property type="match status" value="1"/>
</dbReference>
<proteinExistence type="inferred from homology"/>
<reference evidence="8 9" key="1">
    <citation type="submission" date="2021-06" db="EMBL/GenBank/DDBJ databases">
        <title>Caerostris darwini draft genome.</title>
        <authorList>
            <person name="Kono N."/>
            <person name="Arakawa K."/>
        </authorList>
    </citation>
    <scope>NUCLEOTIDE SEQUENCE [LARGE SCALE GENOMIC DNA]</scope>
</reference>
<dbReference type="PANTHER" id="PTHR16172:SF30">
    <property type="entry name" value="SUGAR BABY, ISOFORM C"/>
    <property type="match status" value="1"/>
</dbReference>
<sequence length="544" mass="60046">MLTTLFKEKYSFHRFLLKQLTMFSELTDVVEPIEDQKEELTFKKLLPIKAHYLLIFGGSSAVYPYISIYAKQLGITADVIGYITAGLWCSTVISRPILGGLADHFQKFKLVIVCMLMISVSTNLGLSFIPQPPQDTTSNSTTNTSAVCYQNNSYQIQFDTDACSSRCAEKCIFSCSLCEKYDAECVGSNSLYFVHSGYLEDFPICIESRIAKCVKDVLKFENNSTTGNSTDDDTSVIQNAPLQVGLFTTFAIFFFICQTTVESITDAACGNTLGEEMELYGRQRMFGTIGWGIFSLVAGSLNHVFSKSADTINYSPGFYMSVIFYSLDIIVILNLQLKFARISRRNIFKDVGWLLLKPKIFLFILQVTSIGLIRGVFNTYLLWYLESLGANPLLLGSVASVQSFLGEVPFLFFSGWIIKKMGHLNVFAMSFAAHGLRFFAYSFLVNPWWGLAVEVLQGPSFGSFYAAVTAYVKLVAPIGAEATVQGISLAALEGLGTGIGSLIGGYWVHNYGGRTAFFNAGVLSMVFGMFSCIISGLTSCKLIN</sequence>
<feature type="transmembrane region" description="Helical" evidence="6">
    <location>
        <begin position="317"/>
        <end position="339"/>
    </location>
</feature>
<accession>A0AAV4VXP3</accession>
<evidence type="ECO:0000259" key="7">
    <source>
        <dbReference type="PROSITE" id="PS50850"/>
    </source>
</evidence>
<feature type="transmembrane region" description="Helical" evidence="6">
    <location>
        <begin position="360"/>
        <end position="381"/>
    </location>
</feature>
<feature type="transmembrane region" description="Helical" evidence="6">
    <location>
        <begin position="79"/>
        <end position="98"/>
    </location>
</feature>
<dbReference type="PROSITE" id="PS50850">
    <property type="entry name" value="MFS"/>
    <property type="match status" value="1"/>
</dbReference>
<feature type="transmembrane region" description="Helical" evidence="6">
    <location>
        <begin position="393"/>
        <end position="412"/>
    </location>
</feature>
<feature type="transmembrane region" description="Helical" evidence="6">
    <location>
        <begin position="456"/>
        <end position="475"/>
    </location>
</feature>
<dbReference type="GO" id="GO:0016020">
    <property type="term" value="C:membrane"/>
    <property type="evidence" value="ECO:0007669"/>
    <property type="project" value="UniProtKB-SubCell"/>
</dbReference>
<dbReference type="SUPFAM" id="SSF103473">
    <property type="entry name" value="MFS general substrate transporter"/>
    <property type="match status" value="1"/>
</dbReference>
<dbReference type="InterPro" id="IPR051717">
    <property type="entry name" value="MFS_MFSD6"/>
</dbReference>
<gene>
    <name evidence="8" type="primary">mfsd6a</name>
    <name evidence="8" type="ORF">CDAR_372091</name>
</gene>
<feature type="transmembrane region" description="Helical" evidence="6">
    <location>
        <begin position="424"/>
        <end position="444"/>
    </location>
</feature>
<dbReference type="InterPro" id="IPR024989">
    <property type="entry name" value="MFS_assoc_dom"/>
</dbReference>
<evidence type="ECO:0000256" key="6">
    <source>
        <dbReference type="SAM" id="Phobius"/>
    </source>
</evidence>
<evidence type="ECO:0000256" key="5">
    <source>
        <dbReference type="ARBA" id="ARBA00023136"/>
    </source>
</evidence>
<comment type="subcellular location">
    <subcellularLocation>
        <location evidence="1">Membrane</location>
        <topology evidence="1">Multi-pass membrane protein</topology>
    </subcellularLocation>
</comment>
<organism evidence="8 9">
    <name type="scientific">Caerostris darwini</name>
    <dbReference type="NCBI Taxonomy" id="1538125"/>
    <lineage>
        <taxon>Eukaryota</taxon>
        <taxon>Metazoa</taxon>
        <taxon>Ecdysozoa</taxon>
        <taxon>Arthropoda</taxon>
        <taxon>Chelicerata</taxon>
        <taxon>Arachnida</taxon>
        <taxon>Araneae</taxon>
        <taxon>Araneomorphae</taxon>
        <taxon>Entelegynae</taxon>
        <taxon>Araneoidea</taxon>
        <taxon>Araneidae</taxon>
        <taxon>Caerostris</taxon>
    </lineage>
</organism>
<evidence type="ECO:0000313" key="8">
    <source>
        <dbReference type="EMBL" id="GIY75122.1"/>
    </source>
</evidence>
<evidence type="ECO:0000256" key="1">
    <source>
        <dbReference type="ARBA" id="ARBA00004141"/>
    </source>
</evidence>
<feature type="transmembrane region" description="Helical" evidence="6">
    <location>
        <begin position="285"/>
        <end position="305"/>
    </location>
</feature>
<evidence type="ECO:0000256" key="4">
    <source>
        <dbReference type="ARBA" id="ARBA00022989"/>
    </source>
</evidence>
<evidence type="ECO:0000256" key="2">
    <source>
        <dbReference type="ARBA" id="ARBA00005241"/>
    </source>
</evidence>
<feature type="transmembrane region" description="Helical" evidence="6">
    <location>
        <begin position="50"/>
        <end position="67"/>
    </location>
</feature>
<dbReference type="AlphaFoldDB" id="A0AAV4VXP3"/>
<dbReference type="Proteomes" id="UP001054837">
    <property type="component" value="Unassembled WGS sequence"/>
</dbReference>
<evidence type="ECO:0000313" key="9">
    <source>
        <dbReference type="Proteomes" id="UP001054837"/>
    </source>
</evidence>
<keyword evidence="5 6" id="KW-0472">Membrane</keyword>
<keyword evidence="9" id="KW-1185">Reference proteome</keyword>
<protein>
    <submittedName>
        <fullName evidence="8">Major facilitator superfamily domain-containing protein 6-A</fullName>
    </submittedName>
</protein>
<dbReference type="GO" id="GO:0022857">
    <property type="term" value="F:transmembrane transporter activity"/>
    <property type="evidence" value="ECO:0007669"/>
    <property type="project" value="InterPro"/>
</dbReference>
<feature type="transmembrane region" description="Helical" evidence="6">
    <location>
        <begin position="244"/>
        <end position="264"/>
    </location>
</feature>
<comment type="similarity">
    <text evidence="2">Belongs to the major facilitator superfamily. MFSD6 family.</text>
</comment>
<feature type="domain" description="Major facilitator superfamily (MFS) profile" evidence="7">
    <location>
        <begin position="355"/>
        <end position="544"/>
    </location>
</feature>
<feature type="transmembrane region" description="Helical" evidence="6">
    <location>
        <begin position="487"/>
        <end position="508"/>
    </location>
</feature>
<keyword evidence="3 6" id="KW-0812">Transmembrane</keyword>
<dbReference type="Gene3D" id="1.20.1250.20">
    <property type="entry name" value="MFS general substrate transporter like domains"/>
    <property type="match status" value="2"/>
</dbReference>
<feature type="transmembrane region" description="Helical" evidence="6">
    <location>
        <begin position="520"/>
        <end position="543"/>
    </location>
</feature>
<name>A0AAV4VXP3_9ARAC</name>